<gene>
    <name evidence="3" type="ORF">Tci_005097</name>
</gene>
<feature type="domain" description="Retrotransposon gag" evidence="2">
    <location>
        <begin position="100"/>
        <end position="165"/>
    </location>
</feature>
<evidence type="ECO:0000256" key="1">
    <source>
        <dbReference type="ARBA" id="ARBA00008821"/>
    </source>
</evidence>
<accession>A0A6L2J8B7</accession>
<dbReference type="GO" id="GO:0003964">
    <property type="term" value="F:RNA-directed DNA polymerase activity"/>
    <property type="evidence" value="ECO:0007669"/>
    <property type="project" value="UniProtKB-KW"/>
</dbReference>
<keyword evidence="3" id="KW-0695">RNA-directed DNA polymerase</keyword>
<keyword evidence="3" id="KW-0548">Nucleotidyltransferase</keyword>
<reference evidence="3" key="1">
    <citation type="journal article" date="2019" name="Sci. Rep.">
        <title>Draft genome of Tanacetum cinerariifolium, the natural source of mosquito coil.</title>
        <authorList>
            <person name="Yamashiro T."/>
            <person name="Shiraishi A."/>
            <person name="Satake H."/>
            <person name="Nakayama K."/>
        </authorList>
    </citation>
    <scope>NUCLEOTIDE SEQUENCE</scope>
</reference>
<organism evidence="3">
    <name type="scientific">Tanacetum cinerariifolium</name>
    <name type="common">Dalmatian daisy</name>
    <name type="synonym">Chrysanthemum cinerariifolium</name>
    <dbReference type="NCBI Taxonomy" id="118510"/>
    <lineage>
        <taxon>Eukaryota</taxon>
        <taxon>Viridiplantae</taxon>
        <taxon>Streptophyta</taxon>
        <taxon>Embryophyta</taxon>
        <taxon>Tracheophyta</taxon>
        <taxon>Spermatophyta</taxon>
        <taxon>Magnoliopsida</taxon>
        <taxon>eudicotyledons</taxon>
        <taxon>Gunneridae</taxon>
        <taxon>Pentapetalae</taxon>
        <taxon>asterids</taxon>
        <taxon>campanulids</taxon>
        <taxon>Asterales</taxon>
        <taxon>Asteraceae</taxon>
        <taxon>Asteroideae</taxon>
        <taxon>Anthemideae</taxon>
        <taxon>Anthemidinae</taxon>
        <taxon>Tanacetum</taxon>
    </lineage>
</organism>
<dbReference type="EMBL" id="BKCJ010000429">
    <property type="protein sequence ID" value="GEU33119.1"/>
    <property type="molecule type" value="Genomic_DNA"/>
</dbReference>
<evidence type="ECO:0000313" key="3">
    <source>
        <dbReference type="EMBL" id="GEU33119.1"/>
    </source>
</evidence>
<keyword evidence="3" id="KW-0808">Transferase</keyword>
<dbReference type="PANTHER" id="PTHR11119">
    <property type="entry name" value="XANTHINE-URACIL / VITAMIN C PERMEASE FAMILY MEMBER"/>
    <property type="match status" value="1"/>
</dbReference>
<dbReference type="Pfam" id="PF03732">
    <property type="entry name" value="Retrotrans_gag"/>
    <property type="match status" value="1"/>
</dbReference>
<evidence type="ECO:0000259" key="2">
    <source>
        <dbReference type="Pfam" id="PF03732"/>
    </source>
</evidence>
<protein>
    <submittedName>
        <fullName evidence="3">Reverse transcriptase domain-containing protein</fullName>
    </submittedName>
</protein>
<comment type="caution">
    <text evidence="3">The sequence shown here is derived from an EMBL/GenBank/DDBJ whole genome shotgun (WGS) entry which is preliminary data.</text>
</comment>
<comment type="similarity">
    <text evidence="1">Belongs to the nucleobase:cation symporter-2 (NCS2) (TC 2.A.40) family.</text>
</comment>
<dbReference type="AlphaFoldDB" id="A0A6L2J8B7"/>
<proteinExistence type="inferred from homology"/>
<dbReference type="InterPro" id="IPR005162">
    <property type="entry name" value="Retrotrans_gag_dom"/>
</dbReference>
<name>A0A6L2J8B7_TANCI</name>
<sequence>MIWILILCYLMNFDRMTPKRTLISAAPAMNQAAIWQLIDDRIAAPLEAQAANMANANNTNRNPKPREAPVTRKCSYKEFMRCQPFNFKYSEGAVGLIRWFERTELVFSRSNCTEDGKKMEDEFYHLTVKGNDLKTYVRRFHELATLCPIMVLDYKKMMEAFIGGLPSSIEGNVTASKPQTFEEAINISQRIEGKKPSELMLPTQLRTIGMLETFPSVEDVDYIAHDLVVLCVKFATSCFTFTYTKLSRVDNIELPYGRILLDILLPSIRFPCTVKEFIANEGGGEAPLEGSILDITSSTELYINLQKLYKAKAEADFVIVEQRTRLATQMSCRTDRPRLIKRFSMIRVPYPFQWGAHSFHAGEAFAMMMAAFVALVQAVS</sequence>